<dbReference type="PANTHER" id="PTHR13906">
    <property type="entry name" value="PORCUPINE"/>
    <property type="match status" value="1"/>
</dbReference>
<comment type="caution">
    <text evidence="16">The sequence shown here is derived from an EMBL/GenBank/DDBJ whole genome shotgun (WGS) entry which is preliminary data.</text>
</comment>
<evidence type="ECO:0000256" key="7">
    <source>
        <dbReference type="ARBA" id="ARBA00022989"/>
    </source>
</evidence>
<dbReference type="GO" id="GO:0003841">
    <property type="term" value="F:1-acylglycerol-3-phosphate O-acyltransferase activity"/>
    <property type="evidence" value="ECO:0007669"/>
    <property type="project" value="TreeGrafter"/>
</dbReference>
<feature type="compositionally biased region" description="Low complexity" evidence="13">
    <location>
        <begin position="81"/>
        <end position="97"/>
    </location>
</feature>
<evidence type="ECO:0000256" key="3">
    <source>
        <dbReference type="ARBA" id="ARBA00022516"/>
    </source>
</evidence>
<dbReference type="CDD" id="cd02174">
    <property type="entry name" value="CCT"/>
    <property type="match status" value="1"/>
</dbReference>
<evidence type="ECO:0000256" key="13">
    <source>
        <dbReference type="SAM" id="MobiDB-lite"/>
    </source>
</evidence>
<comment type="similarity">
    <text evidence="2">Belongs to the cytidylyltransferase family.</text>
</comment>
<dbReference type="PANTHER" id="PTHR13906:SF4">
    <property type="entry name" value="LYSOPHOSPHOLIPID ACYLTRANSFERASE 6"/>
    <property type="match status" value="1"/>
</dbReference>
<feature type="transmembrane region" description="Helical" evidence="14">
    <location>
        <begin position="452"/>
        <end position="469"/>
    </location>
</feature>
<feature type="compositionally biased region" description="Basic residues" evidence="13">
    <location>
        <begin position="1"/>
        <end position="10"/>
    </location>
</feature>
<protein>
    <submittedName>
        <fullName evidence="16">9767_t:CDS:1</fullName>
    </submittedName>
</protein>
<feature type="transmembrane region" description="Helical" evidence="14">
    <location>
        <begin position="538"/>
        <end position="561"/>
    </location>
</feature>
<dbReference type="GO" id="GO:0046474">
    <property type="term" value="P:glycerophospholipid biosynthetic process"/>
    <property type="evidence" value="ECO:0007669"/>
    <property type="project" value="TreeGrafter"/>
</dbReference>
<keyword evidence="5 14" id="KW-0812">Transmembrane</keyword>
<evidence type="ECO:0000256" key="14">
    <source>
        <dbReference type="SAM" id="Phobius"/>
    </source>
</evidence>
<dbReference type="Proteomes" id="UP000789831">
    <property type="component" value="Unassembled WGS sequence"/>
</dbReference>
<evidence type="ECO:0000256" key="8">
    <source>
        <dbReference type="ARBA" id="ARBA00023098"/>
    </source>
</evidence>
<keyword evidence="10" id="KW-0594">Phospholipid biosynthesis</keyword>
<keyword evidence="17" id="KW-1185">Reference proteome</keyword>
<evidence type="ECO:0000256" key="5">
    <source>
        <dbReference type="ARBA" id="ARBA00022692"/>
    </source>
</evidence>
<evidence type="ECO:0000259" key="15">
    <source>
        <dbReference type="Pfam" id="PF01467"/>
    </source>
</evidence>
<evidence type="ECO:0000256" key="6">
    <source>
        <dbReference type="ARBA" id="ARBA00022695"/>
    </source>
</evidence>
<feature type="transmembrane region" description="Helical" evidence="14">
    <location>
        <begin position="675"/>
        <end position="696"/>
    </location>
</feature>
<dbReference type="GO" id="GO:0016779">
    <property type="term" value="F:nucleotidyltransferase activity"/>
    <property type="evidence" value="ECO:0007669"/>
    <property type="project" value="UniProtKB-KW"/>
</dbReference>
<name>A0A9N9ALA1_9GLOM</name>
<dbReference type="SUPFAM" id="SSF52374">
    <property type="entry name" value="Nucleotidylyl transferase"/>
    <property type="match status" value="1"/>
</dbReference>
<gene>
    <name evidence="16" type="ORF">AGERDE_LOCUS5759</name>
</gene>
<evidence type="ECO:0000256" key="12">
    <source>
        <dbReference type="ARBA" id="ARBA00023315"/>
    </source>
</evidence>
<evidence type="ECO:0000256" key="4">
    <source>
        <dbReference type="ARBA" id="ARBA00022679"/>
    </source>
</evidence>
<organism evidence="16 17">
    <name type="scientific">Ambispora gerdemannii</name>
    <dbReference type="NCBI Taxonomy" id="144530"/>
    <lineage>
        <taxon>Eukaryota</taxon>
        <taxon>Fungi</taxon>
        <taxon>Fungi incertae sedis</taxon>
        <taxon>Mucoromycota</taxon>
        <taxon>Glomeromycotina</taxon>
        <taxon>Glomeromycetes</taxon>
        <taxon>Archaeosporales</taxon>
        <taxon>Ambisporaceae</taxon>
        <taxon>Ambispora</taxon>
    </lineage>
</organism>
<evidence type="ECO:0000256" key="1">
    <source>
        <dbReference type="ARBA" id="ARBA00004141"/>
    </source>
</evidence>
<dbReference type="OrthoDB" id="286734at2759"/>
<dbReference type="EMBL" id="CAJVPL010000821">
    <property type="protein sequence ID" value="CAG8532052.1"/>
    <property type="molecule type" value="Genomic_DNA"/>
</dbReference>
<feature type="transmembrane region" description="Helical" evidence="14">
    <location>
        <begin position="423"/>
        <end position="440"/>
    </location>
</feature>
<feature type="transmembrane region" description="Helical" evidence="14">
    <location>
        <begin position="860"/>
        <end position="882"/>
    </location>
</feature>
<dbReference type="GO" id="GO:0047184">
    <property type="term" value="F:1-acylglycerophosphocholine O-acyltransferase activity"/>
    <property type="evidence" value="ECO:0007669"/>
    <property type="project" value="TreeGrafter"/>
</dbReference>
<feature type="transmembrane region" description="Helical" evidence="14">
    <location>
        <begin position="826"/>
        <end position="848"/>
    </location>
</feature>
<feature type="transmembrane region" description="Helical" evidence="14">
    <location>
        <begin position="635"/>
        <end position="654"/>
    </location>
</feature>
<feature type="region of interest" description="Disordered" evidence="13">
    <location>
        <begin position="1"/>
        <end position="108"/>
    </location>
</feature>
<reference evidence="16" key="1">
    <citation type="submission" date="2021-06" db="EMBL/GenBank/DDBJ databases">
        <authorList>
            <person name="Kallberg Y."/>
            <person name="Tangrot J."/>
            <person name="Rosling A."/>
        </authorList>
    </citation>
    <scope>NUCLEOTIDE SEQUENCE</scope>
    <source>
        <strain evidence="16">MT106</strain>
    </source>
</reference>
<dbReference type="GO" id="GO:0030258">
    <property type="term" value="P:lipid modification"/>
    <property type="evidence" value="ECO:0007669"/>
    <property type="project" value="TreeGrafter"/>
</dbReference>
<dbReference type="InterPro" id="IPR014729">
    <property type="entry name" value="Rossmann-like_a/b/a_fold"/>
</dbReference>
<dbReference type="InterPro" id="IPR004821">
    <property type="entry name" value="Cyt_trans-like"/>
</dbReference>
<dbReference type="InterPro" id="IPR041723">
    <property type="entry name" value="CCT"/>
</dbReference>
<dbReference type="Gene3D" id="3.40.50.620">
    <property type="entry name" value="HUPs"/>
    <property type="match status" value="1"/>
</dbReference>
<keyword evidence="4" id="KW-0808">Transferase</keyword>
<feature type="transmembrane region" description="Helical" evidence="14">
    <location>
        <begin position="778"/>
        <end position="797"/>
    </location>
</feature>
<proteinExistence type="inferred from homology"/>
<dbReference type="InterPro" id="IPR049941">
    <property type="entry name" value="LPLAT_7/PORCN-like"/>
</dbReference>
<keyword evidence="12" id="KW-0012">Acyltransferase</keyword>
<evidence type="ECO:0000256" key="11">
    <source>
        <dbReference type="ARBA" id="ARBA00023264"/>
    </source>
</evidence>
<keyword evidence="11" id="KW-1208">Phospholipid metabolism</keyword>
<evidence type="ECO:0000256" key="2">
    <source>
        <dbReference type="ARBA" id="ARBA00010101"/>
    </source>
</evidence>
<dbReference type="InterPro" id="IPR004299">
    <property type="entry name" value="MBOAT_fam"/>
</dbReference>
<keyword evidence="3" id="KW-0444">Lipid biosynthesis</keyword>
<dbReference type="Pfam" id="PF03062">
    <property type="entry name" value="MBOAT"/>
    <property type="match status" value="1"/>
</dbReference>
<evidence type="ECO:0000313" key="16">
    <source>
        <dbReference type="EMBL" id="CAG8532052.1"/>
    </source>
</evidence>
<sequence length="920" mass="105106">MSLSSKRKRAGNTTNSSKQAPPIHTDKEFTQNATTTSVNYEDDINDFSIASSNSFHTDDELPISSKRSKNEPNTPEEEEASINSSSNSSVSDGSGASATIIDTKNFPHSPPLLSPSQYTYTVNPPPVGRPIRIYCDGIFDLFHFGHARMLEQAKKAFGDEREVYLLVGVCDDQLTREKKGKTVMNGYERAESLRHCKWVDCVIEHAPWVVDQEFLSKHRIDYVAHDDIPYASIDTSDVYAFVKEQGKFLPTHRTEGVSTSDLITRIVRDYDQYVRRNLERGVTAKELNLGFLKEQEVNLKKSISDIKTSIHQNWHGTKTELRNDFSELKNDLRQTFAVWEEKSQEYVREFSRKFGAESVVDKIFRRRSRRSMVGGVANGEDSTSTITGVPPDHLRVLATLMSTYPLALTFRSLPPRNQNLKHLFSLTFAILVMFGMFDVANTTSLSRFATGVYGFLVCALLCYAVTVYVKGKWAPRIVFFLAMGHLSVSARLSNDKFDLTGPQMILVIKLTTFAFSVYDGQKPIKELTPYQRNKRIVVLPSLLEFLGYVFFFGGFLVGPAFEFMDYRQFITMGMYKLSSKTLKRIQLQHHDEIDQSLQNNIIGQNNGQITDNQKDDDDDDEKKNLYYIPDGFYPAVRKLLFGFFWITLSMLMAKEFTIEWTLSEEYKKKSFLYKFYYIQIAAFCARFKYYVVWLIAEGACILSGLGFNGYDDKGNAKWNRVTNIDVIAYETADNIKTLLEAWNMNTNIWLKNYVYLRVTPSGKKPTFFSTFATFGTSALWHGFLPGYYLTFVSGAFVQSTHRAIRRNIRPFFLTPTLSPYKRIYDLTGWFATQITINYLIVPFLLLSLRQSLHVWKLNYFIAHVGVILINVLFAMGAGKMLMRTRVLLSNKKDLLKQVEKSTNGDAKDIGENIENAVVPE</sequence>
<evidence type="ECO:0000256" key="9">
    <source>
        <dbReference type="ARBA" id="ARBA00023136"/>
    </source>
</evidence>
<dbReference type="NCBIfam" id="TIGR00125">
    <property type="entry name" value="cyt_tran_rel"/>
    <property type="match status" value="1"/>
</dbReference>
<keyword evidence="6" id="KW-0548">Nucleotidyltransferase</keyword>
<accession>A0A9N9ALA1</accession>
<dbReference type="GO" id="GO:0016020">
    <property type="term" value="C:membrane"/>
    <property type="evidence" value="ECO:0007669"/>
    <property type="project" value="UniProtKB-SubCell"/>
</dbReference>
<dbReference type="AlphaFoldDB" id="A0A9N9ALA1"/>
<feature type="domain" description="Cytidyltransferase-like" evidence="15">
    <location>
        <begin position="134"/>
        <end position="265"/>
    </location>
</feature>
<keyword evidence="8" id="KW-0443">Lipid metabolism</keyword>
<comment type="subcellular location">
    <subcellularLocation>
        <location evidence="1">Membrane</location>
        <topology evidence="1">Multi-pass membrane protein</topology>
    </subcellularLocation>
</comment>
<keyword evidence="7 14" id="KW-1133">Transmembrane helix</keyword>
<feature type="compositionally biased region" description="Polar residues" evidence="13">
    <location>
        <begin position="30"/>
        <end position="39"/>
    </location>
</feature>
<dbReference type="Pfam" id="PF01467">
    <property type="entry name" value="CTP_transf_like"/>
    <property type="match status" value="1"/>
</dbReference>
<dbReference type="GO" id="GO:0005783">
    <property type="term" value="C:endoplasmic reticulum"/>
    <property type="evidence" value="ECO:0007669"/>
    <property type="project" value="TreeGrafter"/>
</dbReference>
<evidence type="ECO:0000256" key="10">
    <source>
        <dbReference type="ARBA" id="ARBA00023209"/>
    </source>
</evidence>
<keyword evidence="9 14" id="KW-0472">Membrane</keyword>
<evidence type="ECO:0000313" key="17">
    <source>
        <dbReference type="Proteomes" id="UP000789831"/>
    </source>
</evidence>